<evidence type="ECO:0000256" key="1">
    <source>
        <dbReference type="SAM" id="MobiDB-lite"/>
    </source>
</evidence>
<evidence type="ECO:0000256" key="2">
    <source>
        <dbReference type="SAM" id="Phobius"/>
    </source>
</evidence>
<dbReference type="OrthoDB" id="8094857at2"/>
<feature type="transmembrane region" description="Helical" evidence="2">
    <location>
        <begin position="399"/>
        <end position="424"/>
    </location>
</feature>
<keyword evidence="2" id="KW-0812">Transmembrane</keyword>
<dbReference type="AlphaFoldDB" id="A0A437NXF1"/>
<feature type="compositionally biased region" description="Low complexity" evidence="1">
    <location>
        <begin position="75"/>
        <end position="86"/>
    </location>
</feature>
<protein>
    <recommendedName>
        <fullName evidence="5">J domain-containing protein</fullName>
    </recommendedName>
</protein>
<keyword evidence="2" id="KW-1133">Transmembrane helix</keyword>
<feature type="transmembrane region" description="Helical" evidence="2">
    <location>
        <begin position="336"/>
        <end position="360"/>
    </location>
</feature>
<comment type="caution">
    <text evidence="3">The sequence shown here is derived from an EMBL/GenBank/DDBJ whole genome shotgun (WGS) entry which is preliminary data.</text>
</comment>
<evidence type="ECO:0000313" key="3">
    <source>
        <dbReference type="EMBL" id="RVU14675.1"/>
    </source>
</evidence>
<gene>
    <name evidence="3" type="ORF">EOE48_22495</name>
</gene>
<reference evidence="3 4" key="1">
    <citation type="submission" date="2019-01" db="EMBL/GenBank/DDBJ databases">
        <authorList>
            <person name="Chen W.-M."/>
        </authorList>
    </citation>
    <scope>NUCLEOTIDE SEQUENCE [LARGE SCALE GENOMIC DNA]</scope>
    <source>
        <strain evidence="3 4">TER-1</strain>
    </source>
</reference>
<proteinExistence type="predicted"/>
<keyword evidence="2" id="KW-0472">Membrane</keyword>
<feature type="compositionally biased region" description="Basic and acidic residues" evidence="1">
    <location>
        <begin position="46"/>
        <end position="59"/>
    </location>
</feature>
<feature type="region of interest" description="Disordered" evidence="1">
    <location>
        <begin position="28"/>
        <end position="86"/>
    </location>
</feature>
<accession>A0A437NXF1</accession>
<dbReference type="Proteomes" id="UP000286997">
    <property type="component" value="Unassembled WGS sequence"/>
</dbReference>
<sequence>MTDAAWALLDLAPTRDAAAIRRAYARRLKQTRPDDDPEGFQALLAARDRALAEARRDPPDEPAEPGDDAPPVPEPAAAFSPAAAPEPAPEVIAAPVVRDLDPQVEDVTPPEPPSPVVVDVAPLEAGGADWAQAFHLAEHLPPLDRGAGDDLADWLARARRLPHEPRRDLEAALLQALFAAWREPDGRLTARRVAATRPALLLAAPVFGWPREDAVLAASLPPGDAALAVQVMRDVLPPDPDDPATVLVWAGPGTRLPLGSGDARAFLDGHPRALAVYEALRRRAPVPRRVPVLALLAPHLWAIAHRRWGTALAVLSGLWLSFGLSVLATEGEVEGVAAGVVGLLALAVWIGTAGATAWWADRILVGGAARAARRAGRKGVYAPGERAARLRKASVPIGIWNWLLLAWFGAFPLLFPYAGLISLADRLARGR</sequence>
<name>A0A437NXF1_9HYPH</name>
<dbReference type="RefSeq" id="WP_127733118.1">
    <property type="nucleotide sequence ID" value="NZ_SACP01000028.1"/>
</dbReference>
<keyword evidence="4" id="KW-1185">Reference proteome</keyword>
<organism evidence="3 4">
    <name type="scientific">Methylobacterium oryzihabitans</name>
    <dbReference type="NCBI Taxonomy" id="2499852"/>
    <lineage>
        <taxon>Bacteria</taxon>
        <taxon>Pseudomonadati</taxon>
        <taxon>Pseudomonadota</taxon>
        <taxon>Alphaproteobacteria</taxon>
        <taxon>Hyphomicrobiales</taxon>
        <taxon>Methylobacteriaceae</taxon>
        <taxon>Methylobacterium</taxon>
    </lineage>
</organism>
<evidence type="ECO:0008006" key="5">
    <source>
        <dbReference type="Google" id="ProtNLM"/>
    </source>
</evidence>
<evidence type="ECO:0000313" key="4">
    <source>
        <dbReference type="Proteomes" id="UP000286997"/>
    </source>
</evidence>
<dbReference type="EMBL" id="SACP01000028">
    <property type="protein sequence ID" value="RVU14675.1"/>
    <property type="molecule type" value="Genomic_DNA"/>
</dbReference>
<feature type="transmembrane region" description="Helical" evidence="2">
    <location>
        <begin position="308"/>
        <end position="329"/>
    </location>
</feature>